<dbReference type="AlphaFoldDB" id="A0A819CFZ5"/>
<organism evidence="3 4">
    <name type="scientific">Adineta steineri</name>
    <dbReference type="NCBI Taxonomy" id="433720"/>
    <lineage>
        <taxon>Eukaryota</taxon>
        <taxon>Metazoa</taxon>
        <taxon>Spiralia</taxon>
        <taxon>Gnathifera</taxon>
        <taxon>Rotifera</taxon>
        <taxon>Eurotatoria</taxon>
        <taxon>Bdelloidea</taxon>
        <taxon>Adinetida</taxon>
        <taxon>Adinetidae</taxon>
        <taxon>Adineta</taxon>
    </lineage>
</organism>
<dbReference type="Proteomes" id="UP000663881">
    <property type="component" value="Unassembled WGS sequence"/>
</dbReference>
<accession>A0A819CFZ5</accession>
<feature type="compositionally biased region" description="Acidic residues" evidence="1">
    <location>
        <begin position="291"/>
        <end position="313"/>
    </location>
</feature>
<feature type="compositionally biased region" description="Polar residues" evidence="1">
    <location>
        <begin position="317"/>
        <end position="343"/>
    </location>
</feature>
<evidence type="ECO:0000256" key="1">
    <source>
        <dbReference type="SAM" id="MobiDB-lite"/>
    </source>
</evidence>
<comment type="caution">
    <text evidence="3">The sequence shown here is derived from an EMBL/GenBank/DDBJ whole genome shotgun (WGS) entry which is preliminary data.</text>
</comment>
<sequence length="455" mass="50744">MVERMLSIRTNELDNLDVDKNHLSKGSSFNTDDDDSMLAGDSQQISDSESRTVNADADADADADTDGLKIRDMKRALFGIHSASIDSIADSIQDGDGIPSDTTLADKIKRRQKRRATEQMNQEQRKSVVKVRPWYTKVDVTKPVMYVGIVILLYFAWTERDVWIPRLLTSNNRIRHIALANEEKLQEKDHSPPPSPSSSSSSTASSDNSTLANSFQNDIDDDDDDDDDTTATHNANTDQTSNQDESSPTPTQTTNKAAPVKLNIRVRRNKMSFSNKERAGKKRRGVRSTTVDDDDDEETDDAEDIYADDDLSGDDNPATQSDSDEPSITSTNTKETILLSSTESTHKHRQTNQNQRSPHVRQKSGTTSEKSRKVVSSTKTGLMLPTHDDIVAQLHKLIKSRHHNKDLLAALAKETGLKKATIKRFLEKKDFQNVSLDVLISFLDAYQSTLLIVPK</sequence>
<feature type="compositionally biased region" description="Low complexity" evidence="1">
    <location>
        <begin position="197"/>
        <end position="214"/>
    </location>
</feature>
<dbReference type="EMBL" id="CAJOAY010001272">
    <property type="protein sequence ID" value="CAF3820127.1"/>
    <property type="molecule type" value="Genomic_DNA"/>
</dbReference>
<gene>
    <name evidence="3" type="ORF">OKA104_LOCUS19620</name>
    <name evidence="2" type="ORF">VCS650_LOCUS41723</name>
</gene>
<proteinExistence type="predicted"/>
<dbReference type="Proteomes" id="UP000663891">
    <property type="component" value="Unassembled WGS sequence"/>
</dbReference>
<feature type="compositionally biased region" description="Acidic residues" evidence="1">
    <location>
        <begin position="218"/>
        <end position="229"/>
    </location>
</feature>
<feature type="compositionally biased region" description="Polar residues" evidence="1">
    <location>
        <begin position="41"/>
        <end position="53"/>
    </location>
</feature>
<feature type="region of interest" description="Disordered" evidence="1">
    <location>
        <begin position="183"/>
        <end position="379"/>
    </location>
</feature>
<evidence type="ECO:0000313" key="3">
    <source>
        <dbReference type="EMBL" id="CAF3820127.1"/>
    </source>
</evidence>
<evidence type="ECO:0000313" key="4">
    <source>
        <dbReference type="Proteomes" id="UP000663881"/>
    </source>
</evidence>
<name>A0A819CFZ5_9BILA</name>
<dbReference type="OrthoDB" id="10058281at2759"/>
<reference evidence="3" key="1">
    <citation type="submission" date="2021-02" db="EMBL/GenBank/DDBJ databases">
        <authorList>
            <person name="Nowell W R."/>
        </authorList>
    </citation>
    <scope>NUCLEOTIDE SEQUENCE</scope>
</reference>
<feature type="compositionally biased region" description="Polar residues" evidence="1">
    <location>
        <begin position="351"/>
        <end position="379"/>
    </location>
</feature>
<evidence type="ECO:0000313" key="2">
    <source>
        <dbReference type="EMBL" id="CAF1491360.1"/>
    </source>
</evidence>
<feature type="region of interest" description="Disordered" evidence="1">
    <location>
        <begin position="19"/>
        <end position="61"/>
    </location>
</feature>
<feature type="compositionally biased region" description="Polar residues" evidence="1">
    <location>
        <begin position="231"/>
        <end position="256"/>
    </location>
</feature>
<protein>
    <submittedName>
        <fullName evidence="3">Uncharacterized protein</fullName>
    </submittedName>
</protein>
<dbReference type="EMBL" id="CAJNON010001905">
    <property type="protein sequence ID" value="CAF1491360.1"/>
    <property type="molecule type" value="Genomic_DNA"/>
</dbReference>